<comment type="caution">
    <text evidence="1">The sequence shown here is derived from an EMBL/GenBank/DDBJ whole genome shotgun (WGS) entry which is preliminary data.</text>
</comment>
<evidence type="ECO:0000313" key="1">
    <source>
        <dbReference type="EMBL" id="MPC47290.1"/>
    </source>
</evidence>
<name>A0A5B7FI49_PORTR</name>
<keyword evidence="2" id="KW-1185">Reference proteome</keyword>
<dbReference type="Proteomes" id="UP000324222">
    <property type="component" value="Unassembled WGS sequence"/>
</dbReference>
<accession>A0A5B7FI49</accession>
<dbReference type="AlphaFoldDB" id="A0A5B7FI49"/>
<organism evidence="1 2">
    <name type="scientific">Portunus trituberculatus</name>
    <name type="common">Swimming crab</name>
    <name type="synonym">Neptunus trituberculatus</name>
    <dbReference type="NCBI Taxonomy" id="210409"/>
    <lineage>
        <taxon>Eukaryota</taxon>
        <taxon>Metazoa</taxon>
        <taxon>Ecdysozoa</taxon>
        <taxon>Arthropoda</taxon>
        <taxon>Crustacea</taxon>
        <taxon>Multicrustacea</taxon>
        <taxon>Malacostraca</taxon>
        <taxon>Eumalacostraca</taxon>
        <taxon>Eucarida</taxon>
        <taxon>Decapoda</taxon>
        <taxon>Pleocyemata</taxon>
        <taxon>Brachyura</taxon>
        <taxon>Eubrachyura</taxon>
        <taxon>Portunoidea</taxon>
        <taxon>Portunidae</taxon>
        <taxon>Portuninae</taxon>
        <taxon>Portunus</taxon>
    </lineage>
</organism>
<gene>
    <name evidence="1" type="ORF">E2C01_041032</name>
</gene>
<dbReference type="EMBL" id="VSRR010007655">
    <property type="protein sequence ID" value="MPC47290.1"/>
    <property type="molecule type" value="Genomic_DNA"/>
</dbReference>
<sequence>METGESMAPSPLYIRLGQSPTPVVAFLFELLRDVCGRHDVYAALNDVLYGLILGPGVVGSCLLVPCPHLLGGVKDIGSESNHEATANLTEDVTFNPCMSK</sequence>
<reference evidence="1 2" key="1">
    <citation type="submission" date="2019-05" db="EMBL/GenBank/DDBJ databases">
        <title>Another draft genome of Portunus trituberculatus and its Hox gene families provides insights of decapod evolution.</title>
        <authorList>
            <person name="Jeong J.-H."/>
            <person name="Song I."/>
            <person name="Kim S."/>
            <person name="Choi T."/>
            <person name="Kim D."/>
            <person name="Ryu S."/>
            <person name="Kim W."/>
        </authorList>
    </citation>
    <scope>NUCLEOTIDE SEQUENCE [LARGE SCALE GENOMIC DNA]</scope>
    <source>
        <tissue evidence="1">Muscle</tissue>
    </source>
</reference>
<proteinExistence type="predicted"/>
<evidence type="ECO:0000313" key="2">
    <source>
        <dbReference type="Proteomes" id="UP000324222"/>
    </source>
</evidence>
<protein>
    <submittedName>
        <fullName evidence="1">Uncharacterized protein</fullName>
    </submittedName>
</protein>